<evidence type="ECO:0000313" key="5">
    <source>
        <dbReference type="Proteomes" id="UP001058974"/>
    </source>
</evidence>
<evidence type="ECO:0000259" key="3">
    <source>
        <dbReference type="PROSITE" id="PS50089"/>
    </source>
</evidence>
<dbReference type="Gramene" id="Psat03G0485100-T1">
    <property type="protein sequence ID" value="KAI5430424.1"/>
    <property type="gene ID" value="KIW84_034851"/>
</dbReference>
<dbReference type="PROSITE" id="PS50089">
    <property type="entry name" value="ZF_RING_2"/>
    <property type="match status" value="1"/>
</dbReference>
<dbReference type="GO" id="GO:0008270">
    <property type="term" value="F:zinc ion binding"/>
    <property type="evidence" value="ECO:0007669"/>
    <property type="project" value="UniProtKB-KW"/>
</dbReference>
<protein>
    <recommendedName>
        <fullName evidence="3">RING-type domain-containing protein</fullName>
    </recommendedName>
</protein>
<dbReference type="InterPro" id="IPR001841">
    <property type="entry name" value="Znf_RING"/>
</dbReference>
<keyword evidence="2" id="KW-0812">Transmembrane</keyword>
<organism evidence="4 5">
    <name type="scientific">Pisum sativum</name>
    <name type="common">Garden pea</name>
    <name type="synonym">Lathyrus oleraceus</name>
    <dbReference type="NCBI Taxonomy" id="3888"/>
    <lineage>
        <taxon>Eukaryota</taxon>
        <taxon>Viridiplantae</taxon>
        <taxon>Streptophyta</taxon>
        <taxon>Embryophyta</taxon>
        <taxon>Tracheophyta</taxon>
        <taxon>Spermatophyta</taxon>
        <taxon>Magnoliopsida</taxon>
        <taxon>eudicotyledons</taxon>
        <taxon>Gunneridae</taxon>
        <taxon>Pentapetalae</taxon>
        <taxon>rosids</taxon>
        <taxon>fabids</taxon>
        <taxon>Fabales</taxon>
        <taxon>Fabaceae</taxon>
        <taxon>Papilionoideae</taxon>
        <taxon>50 kb inversion clade</taxon>
        <taxon>NPAAA clade</taxon>
        <taxon>Hologalegina</taxon>
        <taxon>IRL clade</taxon>
        <taxon>Fabeae</taxon>
        <taxon>Lathyrus</taxon>
    </lineage>
</organism>
<dbReference type="AlphaFoldDB" id="A0A9D4Y0H1"/>
<dbReference type="Proteomes" id="UP001058974">
    <property type="component" value="Chromosome 3"/>
</dbReference>
<keyword evidence="1" id="KW-0479">Metal-binding</keyword>
<gene>
    <name evidence="4" type="ORF">KIW84_034851</name>
</gene>
<feature type="transmembrane region" description="Helical" evidence="2">
    <location>
        <begin position="105"/>
        <end position="124"/>
    </location>
</feature>
<dbReference type="GO" id="GO:0061630">
    <property type="term" value="F:ubiquitin protein ligase activity"/>
    <property type="evidence" value="ECO:0007669"/>
    <property type="project" value="InterPro"/>
</dbReference>
<keyword evidence="1" id="KW-0862">Zinc</keyword>
<dbReference type="PANTHER" id="PTHR22894:SF5">
    <property type="entry name" value="RING-TYPE DOMAIN-CONTAINING PROTEIN"/>
    <property type="match status" value="1"/>
</dbReference>
<keyword evidence="1" id="KW-0863">Zinc-finger</keyword>
<dbReference type="EMBL" id="JAMSHJ010000003">
    <property type="protein sequence ID" value="KAI5430424.1"/>
    <property type="molecule type" value="Genomic_DNA"/>
</dbReference>
<proteinExistence type="predicted"/>
<sequence>MSRECLICDVKFQISCQATCFHWICGTCTMNVWRQDFQRCECPICDKPINLLIPTDVNKSRHNPEVLSKIHAYNHTFGPISNIPIFFLYHVLFRDLLLNNVSPTIYFNARFFIGIIMMFVYMYSPLREVFGTRILPLFGLLWIPHTASIYKSELCIRHGGNFRRL</sequence>
<dbReference type="PANTHER" id="PTHR22894">
    <property type="entry name" value="RING-TYPE DOMAIN-CONTAINING PROTEIN"/>
    <property type="match status" value="1"/>
</dbReference>
<name>A0A9D4Y0H1_PEA</name>
<feature type="transmembrane region" description="Helical" evidence="2">
    <location>
        <begin position="72"/>
        <end position="93"/>
    </location>
</feature>
<evidence type="ECO:0000256" key="1">
    <source>
        <dbReference type="PROSITE-ProRule" id="PRU00175"/>
    </source>
</evidence>
<keyword evidence="2" id="KW-0472">Membrane</keyword>
<feature type="domain" description="RING-type" evidence="3">
    <location>
        <begin position="5"/>
        <end position="46"/>
    </location>
</feature>
<dbReference type="SUPFAM" id="SSF57850">
    <property type="entry name" value="RING/U-box"/>
    <property type="match status" value="1"/>
</dbReference>
<keyword evidence="2" id="KW-1133">Transmembrane helix</keyword>
<keyword evidence="5" id="KW-1185">Reference proteome</keyword>
<reference evidence="4 5" key="1">
    <citation type="journal article" date="2022" name="Nat. Genet.">
        <title>Improved pea reference genome and pan-genome highlight genomic features and evolutionary characteristics.</title>
        <authorList>
            <person name="Yang T."/>
            <person name="Liu R."/>
            <person name="Luo Y."/>
            <person name="Hu S."/>
            <person name="Wang D."/>
            <person name="Wang C."/>
            <person name="Pandey M.K."/>
            <person name="Ge S."/>
            <person name="Xu Q."/>
            <person name="Li N."/>
            <person name="Li G."/>
            <person name="Huang Y."/>
            <person name="Saxena R.K."/>
            <person name="Ji Y."/>
            <person name="Li M."/>
            <person name="Yan X."/>
            <person name="He Y."/>
            <person name="Liu Y."/>
            <person name="Wang X."/>
            <person name="Xiang C."/>
            <person name="Varshney R.K."/>
            <person name="Ding H."/>
            <person name="Gao S."/>
            <person name="Zong X."/>
        </authorList>
    </citation>
    <scope>NUCLEOTIDE SEQUENCE [LARGE SCALE GENOMIC DNA]</scope>
    <source>
        <strain evidence="4 5">cv. Zhongwan 6</strain>
    </source>
</reference>
<evidence type="ECO:0000313" key="4">
    <source>
        <dbReference type="EMBL" id="KAI5430424.1"/>
    </source>
</evidence>
<dbReference type="InterPro" id="IPR038896">
    <property type="entry name" value="RNF170"/>
</dbReference>
<accession>A0A9D4Y0H1</accession>
<comment type="caution">
    <text evidence="4">The sequence shown here is derived from an EMBL/GenBank/DDBJ whole genome shotgun (WGS) entry which is preliminary data.</text>
</comment>
<evidence type="ECO:0000256" key="2">
    <source>
        <dbReference type="SAM" id="Phobius"/>
    </source>
</evidence>